<gene>
    <name evidence="2" type="ORF">KME15_01975</name>
</gene>
<dbReference type="AlphaFoldDB" id="A0A951Q901"/>
<name>A0A951Q901_9CYAN</name>
<evidence type="ECO:0000256" key="1">
    <source>
        <dbReference type="SAM" id="SignalP"/>
    </source>
</evidence>
<reference evidence="2" key="2">
    <citation type="journal article" date="2022" name="Microbiol. Resour. Announc.">
        <title>Metagenome Sequencing to Explore Phylogenomics of Terrestrial Cyanobacteria.</title>
        <authorList>
            <person name="Ward R.D."/>
            <person name="Stajich J.E."/>
            <person name="Johansen J.R."/>
            <person name="Huntemann M."/>
            <person name="Clum A."/>
            <person name="Foster B."/>
            <person name="Foster B."/>
            <person name="Roux S."/>
            <person name="Palaniappan K."/>
            <person name="Varghese N."/>
            <person name="Mukherjee S."/>
            <person name="Reddy T.B.K."/>
            <person name="Daum C."/>
            <person name="Copeland A."/>
            <person name="Chen I.A."/>
            <person name="Ivanova N.N."/>
            <person name="Kyrpides N.C."/>
            <person name="Shapiro N."/>
            <person name="Eloe-Fadrosh E.A."/>
            <person name="Pietrasiak N."/>
        </authorList>
    </citation>
    <scope>NUCLEOTIDE SEQUENCE</scope>
    <source>
        <strain evidence="2">UHER 2000/2452</strain>
    </source>
</reference>
<evidence type="ECO:0000313" key="3">
    <source>
        <dbReference type="Proteomes" id="UP000757435"/>
    </source>
</evidence>
<dbReference type="Proteomes" id="UP000757435">
    <property type="component" value="Unassembled WGS sequence"/>
</dbReference>
<accession>A0A951Q901</accession>
<feature type="chain" id="PRO_5038027387" evidence="1">
    <location>
        <begin position="23"/>
        <end position="436"/>
    </location>
</feature>
<dbReference type="EMBL" id="JAHHHD010000001">
    <property type="protein sequence ID" value="MBW4657414.1"/>
    <property type="molecule type" value="Genomic_DNA"/>
</dbReference>
<comment type="caution">
    <text evidence="2">The sequence shown here is derived from an EMBL/GenBank/DDBJ whole genome shotgun (WGS) entry which is preliminary data.</text>
</comment>
<keyword evidence="1" id="KW-0732">Signal</keyword>
<feature type="signal peptide" evidence="1">
    <location>
        <begin position="1"/>
        <end position="22"/>
    </location>
</feature>
<reference evidence="2" key="1">
    <citation type="submission" date="2021-05" db="EMBL/GenBank/DDBJ databases">
        <authorList>
            <person name="Pietrasiak N."/>
            <person name="Ward R."/>
            <person name="Stajich J.E."/>
            <person name="Kurbessoian T."/>
        </authorList>
    </citation>
    <scope>NUCLEOTIDE SEQUENCE</scope>
    <source>
        <strain evidence="2">UHER 2000/2452</strain>
    </source>
</reference>
<evidence type="ECO:0000313" key="2">
    <source>
        <dbReference type="EMBL" id="MBW4657414.1"/>
    </source>
</evidence>
<protein>
    <submittedName>
        <fullName evidence="2">Uncharacterized protein</fullName>
    </submittedName>
</protein>
<sequence length="436" mass="48267">MKIRFPWLLALGLLSLTLPAQAAVIPEATAAARAAQRQGQARQVRPENYDLRQRPLSDWTFWRNMLWTTATVEPQEEFVADGIAQMLSFAAQNKLPSTQKRVLDMAMTVGNQLYLSNPSLYASIGQQFSQTIAQSSDPYWVAIALSALSKGNSSPEQRQQWSNQVRQRFPNWGSDVYLNSTLREVDAIDRPVPLPPLADLLNGSIASNQPQMYVLCRPDRGVLCQAVLKDGKGSYVRENGQLWSVPLLLRSLHNLSSVFTRGQTPQGIYRIVGTTPQPDTDYFRAFGLFSLVNLYIPLETSDKLPTTLTAYQNLLPSSWRNYFPIQQTYWAGKGERDSFRIHGTGESPDFFSSNSRYPNSQEWNPSIGCLSALELYDAEGRLQQADMPKILGALRAVGGQNFTGYLVVVDVPGGDAPVSLSEIEAAISGIAAQAGE</sequence>
<organism evidence="2 3">
    <name type="scientific">Drouetiella hepatica Uher 2000/2452</name>
    <dbReference type="NCBI Taxonomy" id="904376"/>
    <lineage>
        <taxon>Bacteria</taxon>
        <taxon>Bacillati</taxon>
        <taxon>Cyanobacteriota</taxon>
        <taxon>Cyanophyceae</taxon>
        <taxon>Oculatellales</taxon>
        <taxon>Oculatellaceae</taxon>
        <taxon>Drouetiella</taxon>
    </lineage>
</organism>
<proteinExistence type="predicted"/>